<dbReference type="EMBL" id="JAQNDK010000003">
    <property type="protein sequence ID" value="MDC0682134.1"/>
    <property type="molecule type" value="Genomic_DNA"/>
</dbReference>
<name>A0ABT5C6V0_9BACT</name>
<dbReference type="Gene3D" id="3.60.21.70">
    <property type="entry name" value="PhoD-like phosphatase"/>
    <property type="match status" value="1"/>
</dbReference>
<organism evidence="2 3">
    <name type="scientific">Sorangium atrum</name>
    <dbReference type="NCBI Taxonomy" id="2995308"/>
    <lineage>
        <taxon>Bacteria</taxon>
        <taxon>Pseudomonadati</taxon>
        <taxon>Myxococcota</taxon>
        <taxon>Polyangia</taxon>
        <taxon>Polyangiales</taxon>
        <taxon>Polyangiaceae</taxon>
        <taxon>Sorangium</taxon>
    </lineage>
</organism>
<evidence type="ECO:0000259" key="1">
    <source>
        <dbReference type="Pfam" id="PF09423"/>
    </source>
</evidence>
<sequence>MAFKSAVIGHTTQTTSRILAVFERPKARARLAFADDNGVRTLDVPINSAPPFGLATFELSGLSGERVRYGIVEHDAGDPLPTPADNLSINGSAFRTVANGPIRIGLVSCNDIDNHEFPKERRGAMWRALKALVDEGKVNLLVHAGDQIYGDGDPTGWSPSEGRTAAYRRHYAQTWSHPDVAAVLGSCPNIMMWDDHEIYDGWGSNNNDGTAQAVERYRAAEQAFKEFQMALSPRDRLSSSGFGWIAKYGDVAILAVDGRSQRSWKNGTILGKQQLDDLELRLNELAALDLRHLLVVVGTPVVYLPLAAAEALSSVFSKATLDDIRDGWAASNNQNECRRFLMSLMNFAGFSPGTQVTLLGGDIHVGTMAHIDTGLGFGKPRSRPRLYQVTASGIARPPPKGMFGMILSVLTNGGSQNLFNGDIKGSLREIAGSDHKYCVTHRNFAILDPSDGGDDWDKNNNLSVRFHVERDNGTVGVLEQVLPRVHT</sequence>
<dbReference type="InterPro" id="IPR038607">
    <property type="entry name" value="PhoD-like_sf"/>
</dbReference>
<comment type="caution">
    <text evidence="2">The sequence shown here is derived from an EMBL/GenBank/DDBJ whole genome shotgun (WGS) entry which is preliminary data.</text>
</comment>
<evidence type="ECO:0000313" key="3">
    <source>
        <dbReference type="Proteomes" id="UP001217485"/>
    </source>
</evidence>
<dbReference type="InterPro" id="IPR018946">
    <property type="entry name" value="PhoD-like_MPP"/>
</dbReference>
<feature type="domain" description="PhoD-like phosphatase metallophosphatase" evidence="1">
    <location>
        <begin position="106"/>
        <end position="373"/>
    </location>
</feature>
<dbReference type="SUPFAM" id="SSF56300">
    <property type="entry name" value="Metallo-dependent phosphatases"/>
    <property type="match status" value="1"/>
</dbReference>
<reference evidence="2 3" key="1">
    <citation type="submission" date="2023-01" db="EMBL/GenBank/DDBJ databases">
        <title>Minimal conservation of predation-associated metabolite biosynthetic gene clusters underscores biosynthetic potential of Myxococcota including descriptions for ten novel species: Archangium lansinium sp. nov., Myxococcus landrumus sp. nov., Nannocystis bai.</title>
        <authorList>
            <person name="Ahearne A."/>
            <person name="Stevens C."/>
            <person name="Dowd S."/>
        </authorList>
    </citation>
    <scope>NUCLEOTIDE SEQUENCE [LARGE SCALE GENOMIC DNA]</scope>
    <source>
        <strain evidence="2 3">WIWO2</strain>
    </source>
</reference>
<dbReference type="InterPro" id="IPR029052">
    <property type="entry name" value="Metallo-depent_PP-like"/>
</dbReference>
<evidence type="ECO:0000313" key="2">
    <source>
        <dbReference type="EMBL" id="MDC0682134.1"/>
    </source>
</evidence>
<dbReference type="Proteomes" id="UP001217485">
    <property type="component" value="Unassembled WGS sequence"/>
</dbReference>
<protein>
    <submittedName>
        <fullName evidence="2">Alkaline phosphatase D family protein</fullName>
    </submittedName>
</protein>
<dbReference type="PANTHER" id="PTHR37031">
    <property type="entry name" value="METALLOPHOSPHATASE BINDING DOMAIN PROTEIN"/>
    <property type="match status" value="1"/>
</dbReference>
<dbReference type="Pfam" id="PF09423">
    <property type="entry name" value="PhoD"/>
    <property type="match status" value="1"/>
</dbReference>
<proteinExistence type="predicted"/>
<dbReference type="CDD" id="cd07389">
    <property type="entry name" value="MPP_PhoD"/>
    <property type="match status" value="1"/>
</dbReference>
<dbReference type="PANTHER" id="PTHR37031:SF2">
    <property type="entry name" value="PHOD-LIKE PHOSPHATASE METALLOPHOSPHATASE DOMAIN-CONTAINING PROTEIN"/>
    <property type="match status" value="1"/>
</dbReference>
<dbReference type="RefSeq" id="WP_272099742.1">
    <property type="nucleotide sequence ID" value="NZ_JAQNDK010000003.1"/>
</dbReference>
<accession>A0ABT5C6V0</accession>
<gene>
    <name evidence="2" type="ORF">POL72_30650</name>
</gene>
<keyword evidence="3" id="KW-1185">Reference proteome</keyword>